<name>A0A820EGH9_9BILA</name>
<dbReference type="AlphaFoldDB" id="A0A820EGH9"/>
<dbReference type="Proteomes" id="UP000663874">
    <property type="component" value="Unassembled WGS sequence"/>
</dbReference>
<dbReference type="EMBL" id="CAJOBE010022107">
    <property type="protein sequence ID" value="CAF4248401.1"/>
    <property type="molecule type" value="Genomic_DNA"/>
</dbReference>
<evidence type="ECO:0000313" key="1">
    <source>
        <dbReference type="EMBL" id="CAF4248401.1"/>
    </source>
</evidence>
<proteinExistence type="predicted"/>
<feature type="non-terminal residue" evidence="1">
    <location>
        <position position="72"/>
    </location>
</feature>
<reference evidence="1" key="1">
    <citation type="submission" date="2021-02" db="EMBL/GenBank/DDBJ databases">
        <authorList>
            <person name="Nowell W R."/>
        </authorList>
    </citation>
    <scope>NUCLEOTIDE SEQUENCE</scope>
</reference>
<evidence type="ECO:0000313" key="2">
    <source>
        <dbReference type="Proteomes" id="UP000663874"/>
    </source>
</evidence>
<gene>
    <name evidence="1" type="ORF">FNK824_LOCUS38500</name>
</gene>
<accession>A0A820EGH9</accession>
<dbReference type="Pfam" id="PF25468">
    <property type="entry name" value="HEAT_HEATR5A"/>
    <property type="match status" value="1"/>
</dbReference>
<protein>
    <submittedName>
        <fullName evidence="1">Uncharacterized protein</fullName>
    </submittedName>
</protein>
<comment type="caution">
    <text evidence="1">The sequence shown here is derived from an EMBL/GenBank/DDBJ whole genome shotgun (WGS) entry which is preliminary data.</text>
</comment>
<organism evidence="1 2">
    <name type="scientific">Rotaria sordida</name>
    <dbReference type="NCBI Taxonomy" id="392033"/>
    <lineage>
        <taxon>Eukaryota</taxon>
        <taxon>Metazoa</taxon>
        <taxon>Spiralia</taxon>
        <taxon>Gnathifera</taxon>
        <taxon>Rotifera</taxon>
        <taxon>Eurotatoria</taxon>
        <taxon>Bdelloidea</taxon>
        <taxon>Philodinida</taxon>
        <taxon>Philodinidae</taxon>
        <taxon>Rotaria</taxon>
    </lineage>
</organism>
<feature type="non-terminal residue" evidence="1">
    <location>
        <position position="1"/>
    </location>
</feature>
<sequence>ILSSLINLLQSDIAINQMTISICIEILNVLQRLHFVRTDLKTHLHILKIVDKIFHIVPSFSQITTNVNEDHL</sequence>